<dbReference type="EMBL" id="DS989846">
    <property type="protein sequence ID" value="EDX76459.1"/>
    <property type="molecule type" value="Genomic_DNA"/>
</dbReference>
<dbReference type="STRING" id="118168.MC7420_4715"/>
<dbReference type="CDD" id="cd05379">
    <property type="entry name" value="CAP_bacterial"/>
    <property type="match status" value="1"/>
</dbReference>
<proteinExistence type="predicted"/>
<dbReference type="InterPro" id="IPR018511">
    <property type="entry name" value="Hemolysin-typ_Ca-bd_CS"/>
</dbReference>
<dbReference type="Pfam" id="PF00353">
    <property type="entry name" value="HemolysinCabind"/>
    <property type="match status" value="2"/>
</dbReference>
<dbReference type="PROSITE" id="PS00330">
    <property type="entry name" value="HEMOLYSIN_CALCIUM"/>
    <property type="match status" value="2"/>
</dbReference>
<name>B4VNV4_9CYAN</name>
<dbReference type="PRINTS" id="PR00313">
    <property type="entry name" value="CABNDNGRPT"/>
</dbReference>
<dbReference type="InterPro" id="IPR001343">
    <property type="entry name" value="Hemolysn_Ca-bd"/>
</dbReference>
<evidence type="ECO:0000313" key="4">
    <source>
        <dbReference type="Proteomes" id="UP000003835"/>
    </source>
</evidence>
<dbReference type="GO" id="GO:0005509">
    <property type="term" value="F:calcium ion binding"/>
    <property type="evidence" value="ECO:0007669"/>
    <property type="project" value="InterPro"/>
</dbReference>
<dbReference type="Gene3D" id="3.40.33.10">
    <property type="entry name" value="CAP"/>
    <property type="match status" value="1"/>
</dbReference>
<feature type="compositionally biased region" description="Low complexity" evidence="1">
    <location>
        <begin position="356"/>
        <end position="374"/>
    </location>
</feature>
<dbReference type="Pfam" id="PF00188">
    <property type="entry name" value="CAP"/>
    <property type="match status" value="1"/>
</dbReference>
<sequence>MQPQQSNPSQPTVQEQEMLELINRMRLNPVGELDLLINSADADVNFALDYFNVDLDVLQTQWANLQPVQPLAWSDQLQEAAQNHNQLMIQADTQSHQLPGELNLSQRIANTGYNWSTVGENVYTYADSVFHGHAGFAIDWGFTSTGIQASHGHRNNIMNSNFREVGLSIIPENDPATQVGSLVITQNFGNRFNFGNSWLMGVVFDDQITDDQFYSIGEGLGGINVTAVNTTTNERFTTTTWNAGGYQMQLSTGTYQVTFAGDWDDDGQTDTETRQVTIGSENIKLDLDTDELIPTPEPTSESDSKTDTQTPSDSTTETDSKTDTQTPSDSTTETDSKTDTQTPSDSNTEIDSTPNTQTSTSELTSEPESEPTTTDNQSPLKCSASDDHLQGSADKDIIAGCLGNDIIYGKEGNDILRGDFNHRSSGGMVGGDDIIYGGKGNDRIGGKGGNDFLYGGDDHDRIWGDDGDDLLWGGLGDDTLTGDDFSGGQGSDTFVLALGEGTDTIIDFHLGEDFLGLANGLTFEELTITQGSGGNKGHALISSGDETLARLKGVDANDLIAITSGSAAIANPVFVDV</sequence>
<accession>B4VNV4</accession>
<dbReference type="Proteomes" id="UP000003835">
    <property type="component" value="Unassembled WGS sequence"/>
</dbReference>
<dbReference type="SUPFAM" id="SSF51120">
    <property type="entry name" value="beta-Roll"/>
    <property type="match status" value="2"/>
</dbReference>
<dbReference type="Gene3D" id="2.150.10.10">
    <property type="entry name" value="Serralysin-like metalloprotease, C-terminal"/>
    <property type="match status" value="2"/>
</dbReference>
<feature type="compositionally biased region" description="Low complexity" evidence="1">
    <location>
        <begin position="307"/>
        <end position="343"/>
    </location>
</feature>
<dbReference type="HOGENOM" id="CLU_472294_0_0_3"/>
<feature type="region of interest" description="Disordered" evidence="1">
    <location>
        <begin position="262"/>
        <end position="388"/>
    </location>
</feature>
<dbReference type="InterPro" id="IPR014044">
    <property type="entry name" value="CAP_dom"/>
</dbReference>
<dbReference type="SUPFAM" id="SSF55797">
    <property type="entry name" value="PR-1-like"/>
    <property type="match status" value="1"/>
</dbReference>
<dbReference type="PANTHER" id="PTHR31157:SF1">
    <property type="entry name" value="SCP DOMAIN-CONTAINING PROTEIN"/>
    <property type="match status" value="1"/>
</dbReference>
<organism evidence="3 4">
    <name type="scientific">Coleofasciculus chthonoplastes PCC 7420</name>
    <dbReference type="NCBI Taxonomy" id="118168"/>
    <lineage>
        <taxon>Bacteria</taxon>
        <taxon>Bacillati</taxon>
        <taxon>Cyanobacteriota</taxon>
        <taxon>Cyanophyceae</taxon>
        <taxon>Coleofasciculales</taxon>
        <taxon>Coleofasciculaceae</taxon>
        <taxon>Coleofasciculus</taxon>
    </lineage>
</organism>
<keyword evidence="4" id="KW-1185">Reference proteome</keyword>
<dbReference type="InterPro" id="IPR035940">
    <property type="entry name" value="CAP_sf"/>
</dbReference>
<feature type="domain" description="SCP" evidence="2">
    <location>
        <begin position="20"/>
        <end position="174"/>
    </location>
</feature>
<reference evidence="3 4" key="1">
    <citation type="submission" date="2008-07" db="EMBL/GenBank/DDBJ databases">
        <authorList>
            <person name="Tandeau de Marsac N."/>
            <person name="Ferriera S."/>
            <person name="Johnson J."/>
            <person name="Kravitz S."/>
            <person name="Beeson K."/>
            <person name="Sutton G."/>
            <person name="Rogers Y.-H."/>
            <person name="Friedman R."/>
            <person name="Frazier M."/>
            <person name="Venter J.C."/>
        </authorList>
    </citation>
    <scope>NUCLEOTIDE SEQUENCE [LARGE SCALE GENOMIC DNA]</scope>
    <source>
        <strain evidence="3 4">PCC 7420</strain>
    </source>
</reference>
<dbReference type="eggNOG" id="COG2931">
    <property type="taxonomic scope" value="Bacteria"/>
</dbReference>
<feature type="compositionally biased region" description="Polar residues" evidence="1">
    <location>
        <begin position="344"/>
        <end position="355"/>
    </location>
</feature>
<gene>
    <name evidence="3" type="ORF">MC7420_4715</name>
</gene>
<dbReference type="eggNOG" id="COG2340">
    <property type="taxonomic scope" value="Bacteria"/>
</dbReference>
<dbReference type="AlphaFoldDB" id="B4VNV4"/>
<evidence type="ECO:0000256" key="1">
    <source>
        <dbReference type="SAM" id="MobiDB-lite"/>
    </source>
</evidence>
<protein>
    <submittedName>
        <fullName evidence="3">SCP-like extracellular protein, putative</fullName>
    </submittedName>
</protein>
<dbReference type="RefSeq" id="WP_006100188.1">
    <property type="nucleotide sequence ID" value="NZ_DS989846.1"/>
</dbReference>
<dbReference type="PANTHER" id="PTHR31157">
    <property type="entry name" value="SCP DOMAIN-CONTAINING PROTEIN"/>
    <property type="match status" value="1"/>
</dbReference>
<evidence type="ECO:0000313" key="3">
    <source>
        <dbReference type="EMBL" id="EDX76459.1"/>
    </source>
</evidence>
<evidence type="ECO:0000259" key="2">
    <source>
        <dbReference type="Pfam" id="PF00188"/>
    </source>
</evidence>
<dbReference type="InterPro" id="IPR011049">
    <property type="entry name" value="Serralysin-like_metalloprot_C"/>
</dbReference>